<protein>
    <recommendedName>
        <fullName evidence="3">Serine-threonine/tyrosine-protein kinase catalytic domain-containing protein</fullName>
    </recommendedName>
</protein>
<evidence type="ECO:0000313" key="2">
    <source>
        <dbReference type="EMBL" id="SPC84110.1"/>
    </source>
</evidence>
<dbReference type="EMBL" id="OIVN01000690">
    <property type="protein sequence ID" value="SPC84110.1"/>
    <property type="molecule type" value="Genomic_DNA"/>
</dbReference>
<dbReference type="Gene3D" id="1.10.510.10">
    <property type="entry name" value="Transferase(Phosphotransferase) domain 1"/>
    <property type="match status" value="1"/>
</dbReference>
<sequence length="69" mass="7441">MHNSAQGRNINGIVDPAILAEEGGVSLDQQLQAVLELALTCTEEDPHRRPTMVDVPKNSGGLRVYETGQ</sequence>
<accession>A0A2N9FAS8</accession>
<name>A0A2N9FAS8_FAGSY</name>
<organism evidence="2">
    <name type="scientific">Fagus sylvatica</name>
    <name type="common">Beechnut</name>
    <dbReference type="NCBI Taxonomy" id="28930"/>
    <lineage>
        <taxon>Eukaryota</taxon>
        <taxon>Viridiplantae</taxon>
        <taxon>Streptophyta</taxon>
        <taxon>Embryophyta</taxon>
        <taxon>Tracheophyta</taxon>
        <taxon>Spermatophyta</taxon>
        <taxon>Magnoliopsida</taxon>
        <taxon>eudicotyledons</taxon>
        <taxon>Gunneridae</taxon>
        <taxon>Pentapetalae</taxon>
        <taxon>rosids</taxon>
        <taxon>fabids</taxon>
        <taxon>Fagales</taxon>
        <taxon>Fagaceae</taxon>
        <taxon>Fagus</taxon>
    </lineage>
</organism>
<evidence type="ECO:0008006" key="3">
    <source>
        <dbReference type="Google" id="ProtNLM"/>
    </source>
</evidence>
<feature type="region of interest" description="Disordered" evidence="1">
    <location>
        <begin position="46"/>
        <end position="69"/>
    </location>
</feature>
<proteinExistence type="predicted"/>
<gene>
    <name evidence="2" type="ORF">FSB_LOCUS11992</name>
</gene>
<reference evidence="2" key="1">
    <citation type="submission" date="2018-02" db="EMBL/GenBank/DDBJ databases">
        <authorList>
            <person name="Cohen D.B."/>
            <person name="Kent A.D."/>
        </authorList>
    </citation>
    <scope>NUCLEOTIDE SEQUENCE</scope>
</reference>
<dbReference type="AlphaFoldDB" id="A0A2N9FAS8"/>
<evidence type="ECO:0000256" key="1">
    <source>
        <dbReference type="SAM" id="MobiDB-lite"/>
    </source>
</evidence>